<dbReference type="GO" id="GO:0007606">
    <property type="term" value="P:sensory perception of chemical stimulus"/>
    <property type="evidence" value="ECO:0007669"/>
    <property type="project" value="UniProtKB-ARBA"/>
</dbReference>
<dbReference type="GO" id="GO:0005886">
    <property type="term" value="C:plasma membrane"/>
    <property type="evidence" value="ECO:0007669"/>
    <property type="project" value="UniProtKB-SubCell"/>
</dbReference>
<reference evidence="15" key="3">
    <citation type="submission" date="2025-09" db="UniProtKB">
        <authorList>
            <consortium name="Ensembl"/>
        </authorList>
    </citation>
    <scope>IDENTIFICATION</scope>
    <source>
        <strain evidence="15">Thorbecke</strain>
    </source>
</reference>
<keyword evidence="10 13" id="KW-0675">Receptor</keyword>
<comment type="function">
    <text evidence="1">Putative pheromone receptor.</text>
</comment>
<accession>G1TXA5</accession>
<evidence type="ECO:0000256" key="10">
    <source>
        <dbReference type="ARBA" id="ARBA00023170"/>
    </source>
</evidence>
<dbReference type="PROSITE" id="PS50262">
    <property type="entry name" value="G_PROTEIN_RECEP_F1_2"/>
    <property type="match status" value="1"/>
</dbReference>
<evidence type="ECO:0000313" key="16">
    <source>
        <dbReference type="Proteomes" id="UP000001811"/>
    </source>
</evidence>
<feature type="transmembrane region" description="Helical" evidence="13">
    <location>
        <begin position="227"/>
        <end position="245"/>
    </location>
</feature>
<dbReference type="Gene3D" id="1.20.1070.10">
    <property type="entry name" value="Rhodopsin 7-helix transmembrane proteins"/>
    <property type="match status" value="1"/>
</dbReference>
<dbReference type="HOGENOM" id="CLU_058641_4_0_1"/>
<keyword evidence="6 13" id="KW-0812">Transmembrane</keyword>
<dbReference type="GO" id="GO:0016503">
    <property type="term" value="F:pheromone receptor activity"/>
    <property type="evidence" value="ECO:0007669"/>
    <property type="project" value="InterPro"/>
</dbReference>
<dbReference type="InterPro" id="IPR004072">
    <property type="entry name" value="Vmron_rcpt_1"/>
</dbReference>
<dbReference type="GO" id="GO:0019236">
    <property type="term" value="P:response to pheromone"/>
    <property type="evidence" value="ECO:0007669"/>
    <property type="project" value="UniProtKB-KW"/>
</dbReference>
<keyword evidence="4 13" id="KW-1003">Cell membrane</keyword>
<evidence type="ECO:0000256" key="2">
    <source>
        <dbReference type="ARBA" id="ARBA00004651"/>
    </source>
</evidence>
<evidence type="ECO:0000256" key="5">
    <source>
        <dbReference type="ARBA" id="ARBA00022507"/>
    </source>
</evidence>
<dbReference type="Pfam" id="PF03402">
    <property type="entry name" value="V1R"/>
    <property type="match status" value="1"/>
</dbReference>
<name>G1TXA5_RABIT</name>
<comment type="subcellular location">
    <subcellularLocation>
        <location evidence="2 13">Cell membrane</location>
        <topology evidence="2 13">Multi-pass membrane protein</topology>
    </subcellularLocation>
</comment>
<reference evidence="15 16" key="1">
    <citation type="journal article" date="2011" name="Nature">
        <title>A high-resolution map of human evolutionary constraint using 29 mammals.</title>
        <authorList>
            <person name="Lindblad-Toh K."/>
            <person name="Garber M."/>
            <person name="Zuk O."/>
            <person name="Lin M.F."/>
            <person name="Parker B.J."/>
            <person name="Washietl S."/>
            <person name="Kheradpour P."/>
            <person name="Ernst J."/>
            <person name="Jordan G."/>
            <person name="Mauceli E."/>
            <person name="Ward L.D."/>
            <person name="Lowe C.B."/>
            <person name="Holloway A.K."/>
            <person name="Clamp M."/>
            <person name="Gnerre S."/>
            <person name="Alfoldi J."/>
            <person name="Beal K."/>
            <person name="Chang J."/>
            <person name="Clawson H."/>
            <person name="Cuff J."/>
            <person name="Di Palma F."/>
            <person name="Fitzgerald S."/>
            <person name="Flicek P."/>
            <person name="Guttman M."/>
            <person name="Hubisz M.J."/>
            <person name="Jaffe D.B."/>
            <person name="Jungreis I."/>
            <person name="Kent W.J."/>
            <person name="Kostka D."/>
            <person name="Lara M."/>
            <person name="Martins A.L."/>
            <person name="Massingham T."/>
            <person name="Moltke I."/>
            <person name="Raney B.J."/>
            <person name="Rasmussen M.D."/>
            <person name="Robinson J."/>
            <person name="Stark A."/>
            <person name="Vilella A.J."/>
            <person name="Wen J."/>
            <person name="Xie X."/>
            <person name="Zody M.C."/>
            <person name="Baldwin J."/>
            <person name="Bloom T."/>
            <person name="Chin C.W."/>
            <person name="Heiman D."/>
            <person name="Nicol R."/>
            <person name="Nusbaum C."/>
            <person name="Young S."/>
            <person name="Wilkinson J."/>
            <person name="Worley K.C."/>
            <person name="Kovar C.L."/>
            <person name="Muzny D.M."/>
            <person name="Gibbs R.A."/>
            <person name="Cree A."/>
            <person name="Dihn H.H."/>
            <person name="Fowler G."/>
            <person name="Jhangiani S."/>
            <person name="Joshi V."/>
            <person name="Lee S."/>
            <person name="Lewis L.R."/>
            <person name="Nazareth L.V."/>
            <person name="Okwuonu G."/>
            <person name="Santibanez J."/>
            <person name="Warren W.C."/>
            <person name="Mardis E.R."/>
            <person name="Weinstock G.M."/>
            <person name="Wilson R.K."/>
            <person name="Delehaunty K."/>
            <person name="Dooling D."/>
            <person name="Fronik C."/>
            <person name="Fulton L."/>
            <person name="Fulton B."/>
            <person name="Graves T."/>
            <person name="Minx P."/>
            <person name="Sodergren E."/>
            <person name="Birney E."/>
            <person name="Margulies E.H."/>
            <person name="Herrero J."/>
            <person name="Green E.D."/>
            <person name="Haussler D."/>
            <person name="Siepel A."/>
            <person name="Goldman N."/>
            <person name="Pollard K.S."/>
            <person name="Pedersen J.S."/>
            <person name="Lander E.S."/>
            <person name="Kellis M."/>
        </authorList>
    </citation>
    <scope>NUCLEOTIDE SEQUENCE [LARGE SCALE GENOMIC DNA]</scope>
    <source>
        <strain evidence="16">Thorbecke</strain>
    </source>
</reference>
<feature type="transmembrane region" description="Helical" evidence="13">
    <location>
        <begin position="131"/>
        <end position="151"/>
    </location>
</feature>
<dbReference type="eggNOG" id="ENOG502RD1P">
    <property type="taxonomic scope" value="Eukaryota"/>
</dbReference>
<evidence type="ECO:0000256" key="3">
    <source>
        <dbReference type="ARBA" id="ARBA00010663"/>
    </source>
</evidence>
<evidence type="ECO:0000256" key="7">
    <source>
        <dbReference type="ARBA" id="ARBA00022989"/>
    </source>
</evidence>
<dbReference type="Ensembl" id="ENSOCUT00000029062.2">
    <property type="protein sequence ID" value="ENSOCUP00000021706.2"/>
    <property type="gene ID" value="ENSOCUG00000024001.2"/>
</dbReference>
<keyword evidence="16" id="KW-1185">Reference proteome</keyword>
<keyword evidence="7 13" id="KW-1133">Transmembrane helix</keyword>
<dbReference type="AlphaFoldDB" id="G1TXA5"/>
<keyword evidence="9 13" id="KW-0472">Membrane</keyword>
<dbReference type="Proteomes" id="UP000001811">
    <property type="component" value="Unplaced"/>
</dbReference>
<proteinExistence type="inferred from homology"/>
<evidence type="ECO:0000313" key="15">
    <source>
        <dbReference type="Ensembl" id="ENSOCUP00000021706.2"/>
    </source>
</evidence>
<evidence type="ECO:0000256" key="13">
    <source>
        <dbReference type="RuleBase" id="RU364061"/>
    </source>
</evidence>
<evidence type="ECO:0000259" key="14">
    <source>
        <dbReference type="PROSITE" id="PS50262"/>
    </source>
</evidence>
<sequence length="304" mass="33671">MASSELAAGLAFFLQTGVGILANVFLLYLYIFAFSTKHSQRPTDFILSHLTLADFLVLSSKGVHHTMAAFDLQYFLGDVECKLSFYTHRVARGVSLCTTCLLSVFQALTINPRNSRWTKFKLKALKWVQPPCFVCWILHFLVNTIVPLRVISPKNTTNGTINDFGLCSTERPNAFVRSLYAVLFSFLDILCLGLMAWASGSIVVLLQKHKQQVQHIRTGSPGASPETSAVHAVLLLASSFLSFYLLSSSLSLYITRLGSPSRQLINITTFLAACFPTLSPYVLIHCDARICTNYLASGKARTSR</sequence>
<dbReference type="InParanoid" id="G1TXA5"/>
<dbReference type="PANTHER" id="PTHR24062">
    <property type="entry name" value="VOMERONASAL TYPE-1 RECEPTOR"/>
    <property type="match status" value="1"/>
</dbReference>
<feature type="transmembrane region" description="Helical" evidence="13">
    <location>
        <begin position="265"/>
        <end position="284"/>
    </location>
</feature>
<keyword evidence="8 13" id="KW-0297">G-protein coupled receptor</keyword>
<dbReference type="PaxDb" id="9986-ENSOCUP00000021706"/>
<evidence type="ECO:0000256" key="11">
    <source>
        <dbReference type="ARBA" id="ARBA00023180"/>
    </source>
</evidence>
<dbReference type="FunFam" id="1.20.1070.10:FF:000033">
    <property type="entry name" value="Vomeronasal type-1 receptor"/>
    <property type="match status" value="1"/>
</dbReference>
<gene>
    <name evidence="15" type="primary">ORYCUNV1R1660</name>
</gene>
<dbReference type="CTD" id="100311273"/>
<evidence type="ECO:0000256" key="9">
    <source>
        <dbReference type="ARBA" id="ARBA00023136"/>
    </source>
</evidence>
<protein>
    <recommendedName>
        <fullName evidence="13">Vomeronasal type-1 receptor</fullName>
    </recommendedName>
</protein>
<dbReference type="PRINTS" id="PR01534">
    <property type="entry name" value="VOMERONASL1R"/>
</dbReference>
<keyword evidence="5 13" id="KW-0589">Pheromone response</keyword>
<feature type="domain" description="G-protein coupled receptors family 1 profile" evidence="14">
    <location>
        <begin position="22"/>
        <end position="283"/>
    </location>
</feature>
<evidence type="ECO:0000256" key="4">
    <source>
        <dbReference type="ARBA" id="ARBA00022475"/>
    </source>
</evidence>
<dbReference type="GeneID" id="100311273"/>
<feature type="transmembrane region" description="Helical" evidence="13">
    <location>
        <begin position="6"/>
        <end position="33"/>
    </location>
</feature>
<keyword evidence="11" id="KW-0325">Glycoprotein</keyword>
<dbReference type="OrthoDB" id="9606139at2759"/>
<feature type="transmembrane region" description="Helical" evidence="13">
    <location>
        <begin position="90"/>
        <end position="110"/>
    </location>
</feature>
<dbReference type="KEGG" id="ocu:100311273"/>
<evidence type="ECO:0000256" key="6">
    <source>
        <dbReference type="ARBA" id="ARBA00022692"/>
    </source>
</evidence>
<evidence type="ECO:0000256" key="8">
    <source>
        <dbReference type="ARBA" id="ARBA00023040"/>
    </source>
</evidence>
<feature type="transmembrane region" description="Helical" evidence="13">
    <location>
        <begin position="179"/>
        <end position="206"/>
    </location>
</feature>
<feature type="transmembrane region" description="Helical" evidence="13">
    <location>
        <begin position="45"/>
        <end position="70"/>
    </location>
</feature>
<dbReference type="RefSeq" id="NP_001160826.1">
    <property type="nucleotide sequence ID" value="NM_001167354.1"/>
</dbReference>
<organism evidence="15 16">
    <name type="scientific">Oryctolagus cuniculus</name>
    <name type="common">Rabbit</name>
    <dbReference type="NCBI Taxonomy" id="9986"/>
    <lineage>
        <taxon>Eukaryota</taxon>
        <taxon>Metazoa</taxon>
        <taxon>Chordata</taxon>
        <taxon>Craniata</taxon>
        <taxon>Vertebrata</taxon>
        <taxon>Euteleostomi</taxon>
        <taxon>Mammalia</taxon>
        <taxon>Eutheria</taxon>
        <taxon>Euarchontoglires</taxon>
        <taxon>Glires</taxon>
        <taxon>Lagomorpha</taxon>
        <taxon>Leporidae</taxon>
        <taxon>Oryctolagus</taxon>
    </lineage>
</organism>
<keyword evidence="12 13" id="KW-0807">Transducer</keyword>
<dbReference type="SUPFAM" id="SSF81321">
    <property type="entry name" value="Family A G protein-coupled receptor-like"/>
    <property type="match status" value="1"/>
</dbReference>
<dbReference type="GeneTree" id="ENSGT00960000186612"/>
<comment type="similarity">
    <text evidence="3 13">Belongs to the G-protein coupled receptor 1 family.</text>
</comment>
<evidence type="ECO:0000256" key="1">
    <source>
        <dbReference type="ARBA" id="ARBA00003878"/>
    </source>
</evidence>
<reference evidence="15" key="2">
    <citation type="submission" date="2025-08" db="UniProtKB">
        <authorList>
            <consortium name="Ensembl"/>
        </authorList>
    </citation>
    <scope>IDENTIFICATION</scope>
    <source>
        <strain evidence="15">Thorbecke</strain>
    </source>
</reference>
<evidence type="ECO:0000256" key="12">
    <source>
        <dbReference type="ARBA" id="ARBA00023224"/>
    </source>
</evidence>
<dbReference type="InterPro" id="IPR017452">
    <property type="entry name" value="GPCR_Rhodpsn_7TM"/>
</dbReference>